<reference evidence="1" key="1">
    <citation type="submission" date="2021-09" db="EMBL/GenBank/DDBJ databases">
        <authorList>
            <consortium name="AG Swart"/>
            <person name="Singh M."/>
            <person name="Singh A."/>
            <person name="Seah K."/>
            <person name="Emmerich C."/>
        </authorList>
    </citation>
    <scope>NUCLEOTIDE SEQUENCE</scope>
    <source>
        <strain evidence="1">ATCC30299</strain>
    </source>
</reference>
<dbReference type="AlphaFoldDB" id="A0AAU9IWE3"/>
<name>A0AAU9IWE3_9CILI</name>
<gene>
    <name evidence="1" type="ORF">BSTOLATCC_MIC20507</name>
</gene>
<accession>A0AAU9IWE3</accession>
<dbReference type="Gene3D" id="3.90.79.10">
    <property type="entry name" value="Nucleoside Triphosphate Pyrophosphohydrolase"/>
    <property type="match status" value="1"/>
</dbReference>
<sequence>MQSDEIIHRGAFIEVKAIPFTIKDHKWQAKWEYVQRNNRPELRSIDMVCIIPTFKENSNEILVLTAMYRCSSEKIILSLPSGFVQDGDLVENSLDILYRKTGYLGKSEDVTILGTPTHSDPWKSNETIQYVKIKINQSLEENMGIRERDDSEMIKIETVPVHGLLESLFKLCQENDYLLDSRLYTLALGIEKKKCSNSNKIN</sequence>
<evidence type="ECO:0008006" key="3">
    <source>
        <dbReference type="Google" id="ProtNLM"/>
    </source>
</evidence>
<comment type="caution">
    <text evidence="1">The sequence shown here is derived from an EMBL/GenBank/DDBJ whole genome shotgun (WGS) entry which is preliminary data.</text>
</comment>
<proteinExistence type="predicted"/>
<dbReference type="EMBL" id="CAJZBQ010000020">
    <property type="protein sequence ID" value="CAG9318023.1"/>
    <property type="molecule type" value="Genomic_DNA"/>
</dbReference>
<keyword evidence="2" id="KW-1185">Reference proteome</keyword>
<evidence type="ECO:0000313" key="1">
    <source>
        <dbReference type="EMBL" id="CAG9318023.1"/>
    </source>
</evidence>
<organism evidence="1 2">
    <name type="scientific">Blepharisma stoltei</name>
    <dbReference type="NCBI Taxonomy" id="1481888"/>
    <lineage>
        <taxon>Eukaryota</taxon>
        <taxon>Sar</taxon>
        <taxon>Alveolata</taxon>
        <taxon>Ciliophora</taxon>
        <taxon>Postciliodesmatophora</taxon>
        <taxon>Heterotrichea</taxon>
        <taxon>Heterotrichida</taxon>
        <taxon>Blepharismidae</taxon>
        <taxon>Blepharisma</taxon>
    </lineage>
</organism>
<dbReference type="Proteomes" id="UP001162131">
    <property type="component" value="Unassembled WGS sequence"/>
</dbReference>
<evidence type="ECO:0000313" key="2">
    <source>
        <dbReference type="Proteomes" id="UP001162131"/>
    </source>
</evidence>
<protein>
    <recommendedName>
        <fullName evidence="3">Nudix hydrolase domain-containing protein</fullName>
    </recommendedName>
</protein>